<sequence>MLNCPSNLGYSATFSAKRLKKAYDIFGTDTVNRIIGFVLFLLGANREDIAGYLKVPFGTFLSFLTRVEKYGLPAFEDRRKTPVIQQQKTEMPVSMCFSVGDKSVSINLASGRYSVNTPPDNSLQAKVVLLTFLNSGLVSTKEISDILGISERHTRELNYRLHDEDAYALIDKRRGQLKDYRFTPEIKAELVQQFAVNAISGQKTSSRMIAEQIEKRCNLHLSDRSIRFHMQKLGLYRIVKSLS</sequence>
<dbReference type="EMBL" id="LAZR01046835">
    <property type="protein sequence ID" value="KKK95612.1"/>
    <property type="molecule type" value="Genomic_DNA"/>
</dbReference>
<dbReference type="AlphaFoldDB" id="A0A0F8ZP17"/>
<evidence type="ECO:0000313" key="1">
    <source>
        <dbReference type="EMBL" id="KKK95612.1"/>
    </source>
</evidence>
<comment type="caution">
    <text evidence="1">The sequence shown here is derived from an EMBL/GenBank/DDBJ whole genome shotgun (WGS) entry which is preliminary data.</text>
</comment>
<accession>A0A0F8ZP17</accession>
<reference evidence="1" key="1">
    <citation type="journal article" date="2015" name="Nature">
        <title>Complex archaea that bridge the gap between prokaryotes and eukaryotes.</title>
        <authorList>
            <person name="Spang A."/>
            <person name="Saw J.H."/>
            <person name="Jorgensen S.L."/>
            <person name="Zaremba-Niedzwiedzka K."/>
            <person name="Martijn J."/>
            <person name="Lind A.E."/>
            <person name="van Eijk R."/>
            <person name="Schleper C."/>
            <person name="Guy L."/>
            <person name="Ettema T.J."/>
        </authorList>
    </citation>
    <scope>NUCLEOTIDE SEQUENCE</scope>
</reference>
<gene>
    <name evidence="1" type="ORF">LCGC14_2671060</name>
</gene>
<protein>
    <submittedName>
        <fullName evidence="1">Uncharacterized protein</fullName>
    </submittedName>
</protein>
<proteinExistence type="predicted"/>
<organism evidence="1">
    <name type="scientific">marine sediment metagenome</name>
    <dbReference type="NCBI Taxonomy" id="412755"/>
    <lineage>
        <taxon>unclassified sequences</taxon>
        <taxon>metagenomes</taxon>
        <taxon>ecological metagenomes</taxon>
    </lineage>
</organism>
<name>A0A0F8ZP17_9ZZZZ</name>